<evidence type="ECO:0000256" key="1">
    <source>
        <dbReference type="ARBA" id="ARBA00023002"/>
    </source>
</evidence>
<proteinExistence type="inferred from homology"/>
<dbReference type="AlphaFoldDB" id="A0A139A031"/>
<dbReference type="PRINTS" id="PR00080">
    <property type="entry name" value="SDRFAMILY"/>
</dbReference>
<dbReference type="PANTHER" id="PTHR43157:SF31">
    <property type="entry name" value="PHOSPHATIDYLINOSITOL-GLYCAN BIOSYNTHESIS CLASS F PROTEIN"/>
    <property type="match status" value="1"/>
</dbReference>
<comment type="similarity">
    <text evidence="2">Belongs to the short-chain dehydrogenases/reductases (SDR) family.</text>
</comment>
<gene>
    <name evidence="3" type="ORF">M427DRAFT_149313</name>
</gene>
<dbReference type="InterPro" id="IPR036291">
    <property type="entry name" value="NAD(P)-bd_dom_sf"/>
</dbReference>
<dbReference type="InterPro" id="IPR002347">
    <property type="entry name" value="SDR_fam"/>
</dbReference>
<reference evidence="3 4" key="1">
    <citation type="journal article" date="2015" name="Genome Biol. Evol.">
        <title>Phylogenomic analyses indicate that early fungi evolved digesting cell walls of algal ancestors of land plants.</title>
        <authorList>
            <person name="Chang Y."/>
            <person name="Wang S."/>
            <person name="Sekimoto S."/>
            <person name="Aerts A.L."/>
            <person name="Choi C."/>
            <person name="Clum A."/>
            <person name="LaButti K.M."/>
            <person name="Lindquist E.A."/>
            <person name="Yee Ngan C."/>
            <person name="Ohm R.A."/>
            <person name="Salamov A.A."/>
            <person name="Grigoriev I.V."/>
            <person name="Spatafora J.W."/>
            <person name="Berbee M.L."/>
        </authorList>
    </citation>
    <scope>NUCLEOTIDE SEQUENCE [LARGE SCALE GENOMIC DNA]</scope>
    <source>
        <strain evidence="3 4">JEL478</strain>
    </source>
</reference>
<evidence type="ECO:0000313" key="4">
    <source>
        <dbReference type="Proteomes" id="UP000070544"/>
    </source>
</evidence>
<dbReference type="Proteomes" id="UP000070544">
    <property type="component" value="Unassembled WGS sequence"/>
</dbReference>
<name>A0A139A031_GONPJ</name>
<dbReference type="STRING" id="1344416.A0A139A031"/>
<evidence type="ECO:0000256" key="2">
    <source>
        <dbReference type="RuleBase" id="RU000363"/>
    </source>
</evidence>
<organism evidence="3 4">
    <name type="scientific">Gonapodya prolifera (strain JEL478)</name>
    <name type="common">Monoblepharis prolifera</name>
    <dbReference type="NCBI Taxonomy" id="1344416"/>
    <lineage>
        <taxon>Eukaryota</taxon>
        <taxon>Fungi</taxon>
        <taxon>Fungi incertae sedis</taxon>
        <taxon>Chytridiomycota</taxon>
        <taxon>Chytridiomycota incertae sedis</taxon>
        <taxon>Monoblepharidomycetes</taxon>
        <taxon>Monoblepharidales</taxon>
        <taxon>Gonapodyaceae</taxon>
        <taxon>Gonapodya</taxon>
    </lineage>
</organism>
<sequence>MPGLELLKLPFPKVDILGRVVIVTGANNGVGLYTTANLAQLGATVIMACRNLKKAEEARQQVIATVPDSTSRIFVRHLDLSDFSSVKTFATGVMKEWDTVDVLINNAGIVGQKTRETTVDGNEVSFQTNHLSHFLLTNLLLPVLQRSTYPARIVNVASMAAYPLTKLNIDDLNFEKHYPDIFELYPKTKLSNYAFTAELSRRLATSPSLSHISTSTVCPGFVITGLGVNVDEAAITAIREKGGARPGHEGAFSSVYAACSVEAGEAPKGEWRFYDTYAVKQELHPVAKDEEVGRRLWEESRRLVGRFGGEVTL</sequence>
<keyword evidence="1" id="KW-0560">Oxidoreductase</keyword>
<dbReference type="PRINTS" id="PR00081">
    <property type="entry name" value="GDHRDH"/>
</dbReference>
<dbReference type="OMA" id="EPHNVGV"/>
<dbReference type="Gene3D" id="3.40.50.720">
    <property type="entry name" value="NAD(P)-binding Rossmann-like Domain"/>
    <property type="match status" value="1"/>
</dbReference>
<dbReference type="Pfam" id="PF00106">
    <property type="entry name" value="adh_short"/>
    <property type="match status" value="1"/>
</dbReference>
<accession>A0A139A031</accession>
<dbReference type="EMBL" id="KQ965844">
    <property type="protein sequence ID" value="KXS09895.1"/>
    <property type="molecule type" value="Genomic_DNA"/>
</dbReference>
<keyword evidence="4" id="KW-1185">Reference proteome</keyword>
<evidence type="ECO:0000313" key="3">
    <source>
        <dbReference type="EMBL" id="KXS09895.1"/>
    </source>
</evidence>
<dbReference type="OrthoDB" id="191139at2759"/>
<dbReference type="PANTHER" id="PTHR43157">
    <property type="entry name" value="PHOSPHATIDYLINOSITOL-GLYCAN BIOSYNTHESIS CLASS F PROTEIN-RELATED"/>
    <property type="match status" value="1"/>
</dbReference>
<dbReference type="SUPFAM" id="SSF51735">
    <property type="entry name" value="NAD(P)-binding Rossmann-fold domains"/>
    <property type="match status" value="1"/>
</dbReference>
<protein>
    <submittedName>
        <fullName evidence="3">NAD(P)-binding protein</fullName>
    </submittedName>
</protein>
<dbReference type="GO" id="GO:0016491">
    <property type="term" value="F:oxidoreductase activity"/>
    <property type="evidence" value="ECO:0007669"/>
    <property type="project" value="UniProtKB-KW"/>
</dbReference>